<dbReference type="EMBL" id="JBJKFK010000315">
    <property type="protein sequence ID" value="KAL3317878.1"/>
    <property type="molecule type" value="Genomic_DNA"/>
</dbReference>
<name>A0ABD2QER2_9PLAT</name>
<feature type="region of interest" description="Disordered" evidence="1">
    <location>
        <begin position="354"/>
        <end position="469"/>
    </location>
</feature>
<dbReference type="InterPro" id="IPR011993">
    <property type="entry name" value="PH-like_dom_sf"/>
</dbReference>
<evidence type="ECO:0000259" key="3">
    <source>
        <dbReference type="PROSITE" id="PS50229"/>
    </source>
</evidence>
<evidence type="ECO:0000256" key="1">
    <source>
        <dbReference type="SAM" id="MobiDB-lite"/>
    </source>
</evidence>
<dbReference type="SMART" id="SM00461">
    <property type="entry name" value="WH1"/>
    <property type="match status" value="1"/>
</dbReference>
<feature type="domain" description="WH1" evidence="3">
    <location>
        <begin position="7"/>
        <end position="122"/>
    </location>
</feature>
<dbReference type="InterPro" id="IPR051412">
    <property type="entry name" value="Formin_Homology_Diaphanous_sf"/>
</dbReference>
<comment type="caution">
    <text evidence="4">The sequence shown here is derived from an EMBL/GenBank/DDBJ whole genome shotgun (WGS) entry which is preliminary data.</text>
</comment>
<evidence type="ECO:0000259" key="2">
    <source>
        <dbReference type="PROSITE" id="PS50108"/>
    </source>
</evidence>
<dbReference type="PANTHER" id="PTHR45691:SF6">
    <property type="entry name" value="PROTEIN DIAPHANOUS"/>
    <property type="match status" value="1"/>
</dbReference>
<feature type="compositionally biased region" description="Pro residues" evidence="1">
    <location>
        <begin position="390"/>
        <end position="410"/>
    </location>
</feature>
<sequence length="492" mass="53652">MESLLPDERTSIEALVPQKSKILCAGVVKAYEWKDRWIQIGCGMACFEKDSSKRSYFIRVYDVDLGKNIIDKEFTRDAQYQKLLPNFHAFSTSSIQIYGLSFANAGDSGNFACFIHQRQVSAEKAPKSTVPMPPAHYVPPSPAPAPMVASSIKSIIELAKNSLFTLRNEKVKELSKNDISLPSNFERVQHIGRDNASDLESMIAQTKQSNMIKDRWEEDFVRSYMKENKGVYKMNVDRSMTVSGPVCDVPMPPAHYVPPSPAPAPMVVSSIKSIIELAKNSLFTLRNEEVKELSKNDISPPSNFERVQHIGRDNASDLESMIAQMKQSSMILDGWEEDFYKMNVDRSMTLSGPVGDVQKLSAPQNGQSIRTAPSQSATAPTVPLSKPMHPRPPPRPGSTLPPPNIPPPRIPQIASRSPVPPPPPPACAPPPPPPPGSIPPPRSSPVSTGGGHTPPPPPASSDSGAPTNLLSAIQSFSKSNLKKVSFCTASTD</sequence>
<dbReference type="InterPro" id="IPR000095">
    <property type="entry name" value="CRIB_dom"/>
</dbReference>
<proteinExistence type="predicted"/>
<dbReference type="PROSITE" id="PS50229">
    <property type="entry name" value="WH1"/>
    <property type="match status" value="1"/>
</dbReference>
<keyword evidence="5" id="KW-1185">Reference proteome</keyword>
<feature type="domain" description="CRIB" evidence="2">
    <location>
        <begin position="179"/>
        <end position="192"/>
    </location>
</feature>
<gene>
    <name evidence="4" type="ORF">Ciccas_003475</name>
</gene>
<dbReference type="PROSITE" id="PS50108">
    <property type="entry name" value="CRIB"/>
    <property type="match status" value="2"/>
</dbReference>
<dbReference type="PANTHER" id="PTHR45691">
    <property type="entry name" value="PROTEIN DIAPHANOUS"/>
    <property type="match status" value="1"/>
</dbReference>
<feature type="domain" description="CRIB" evidence="2">
    <location>
        <begin position="298"/>
        <end position="311"/>
    </location>
</feature>
<accession>A0ABD2QER2</accession>
<reference evidence="4 5" key="1">
    <citation type="submission" date="2024-11" db="EMBL/GenBank/DDBJ databases">
        <title>Adaptive evolution of stress response genes in parasites aligns with host niche diversity.</title>
        <authorList>
            <person name="Hahn C."/>
            <person name="Resl P."/>
        </authorList>
    </citation>
    <scope>NUCLEOTIDE SEQUENCE [LARGE SCALE GENOMIC DNA]</scope>
    <source>
        <strain evidence="4">EGGRZ-B1_66</strain>
        <tissue evidence="4">Body</tissue>
    </source>
</reference>
<feature type="compositionally biased region" description="Polar residues" evidence="1">
    <location>
        <begin position="361"/>
        <end position="379"/>
    </location>
</feature>
<feature type="compositionally biased region" description="Pro residues" evidence="1">
    <location>
        <begin position="418"/>
        <end position="443"/>
    </location>
</feature>
<dbReference type="SUPFAM" id="SSF50729">
    <property type="entry name" value="PH domain-like"/>
    <property type="match status" value="1"/>
</dbReference>
<dbReference type="SMART" id="SM00285">
    <property type="entry name" value="PBD"/>
    <property type="match status" value="2"/>
</dbReference>
<dbReference type="InterPro" id="IPR036936">
    <property type="entry name" value="CRIB_dom_sf"/>
</dbReference>
<organism evidence="4 5">
    <name type="scientific">Cichlidogyrus casuarinus</name>
    <dbReference type="NCBI Taxonomy" id="1844966"/>
    <lineage>
        <taxon>Eukaryota</taxon>
        <taxon>Metazoa</taxon>
        <taxon>Spiralia</taxon>
        <taxon>Lophotrochozoa</taxon>
        <taxon>Platyhelminthes</taxon>
        <taxon>Monogenea</taxon>
        <taxon>Monopisthocotylea</taxon>
        <taxon>Dactylogyridea</taxon>
        <taxon>Ancyrocephalidae</taxon>
        <taxon>Cichlidogyrus</taxon>
    </lineage>
</organism>
<dbReference type="AlphaFoldDB" id="A0ABD2QER2"/>
<dbReference type="Gene3D" id="3.90.810.10">
    <property type="entry name" value="CRIB domain"/>
    <property type="match status" value="2"/>
</dbReference>
<evidence type="ECO:0000313" key="5">
    <source>
        <dbReference type="Proteomes" id="UP001626550"/>
    </source>
</evidence>
<dbReference type="Pfam" id="PF00568">
    <property type="entry name" value="WH1"/>
    <property type="match status" value="1"/>
</dbReference>
<dbReference type="InterPro" id="IPR000697">
    <property type="entry name" value="WH1/EVH1_dom"/>
</dbReference>
<protein>
    <submittedName>
        <fullName evidence="4">Uncharacterized protein</fullName>
    </submittedName>
</protein>
<dbReference type="Gene3D" id="2.30.29.30">
    <property type="entry name" value="Pleckstrin-homology domain (PH domain)/Phosphotyrosine-binding domain (PTB)"/>
    <property type="match status" value="1"/>
</dbReference>
<evidence type="ECO:0000313" key="4">
    <source>
        <dbReference type="EMBL" id="KAL3317878.1"/>
    </source>
</evidence>
<dbReference type="Proteomes" id="UP001626550">
    <property type="component" value="Unassembled WGS sequence"/>
</dbReference>